<dbReference type="Pfam" id="PF14604">
    <property type="entry name" value="SH3_9"/>
    <property type="match status" value="1"/>
</dbReference>
<dbReference type="GO" id="GO:0030833">
    <property type="term" value="P:regulation of actin filament polymerization"/>
    <property type="evidence" value="ECO:0007669"/>
    <property type="project" value="TreeGrafter"/>
</dbReference>
<dbReference type="GO" id="GO:0030864">
    <property type="term" value="C:cortical actin cytoskeleton"/>
    <property type="evidence" value="ECO:0007669"/>
    <property type="project" value="TreeGrafter"/>
</dbReference>
<organism evidence="7 8">
    <name type="scientific">Artemia franciscana</name>
    <name type="common">Brine shrimp</name>
    <name type="synonym">Artemia sanfranciscana</name>
    <dbReference type="NCBI Taxonomy" id="6661"/>
    <lineage>
        <taxon>Eukaryota</taxon>
        <taxon>Metazoa</taxon>
        <taxon>Ecdysozoa</taxon>
        <taxon>Arthropoda</taxon>
        <taxon>Crustacea</taxon>
        <taxon>Branchiopoda</taxon>
        <taxon>Anostraca</taxon>
        <taxon>Artemiidae</taxon>
        <taxon>Artemia</taxon>
    </lineage>
</organism>
<dbReference type="GO" id="GO:0030427">
    <property type="term" value="C:site of polarized growth"/>
    <property type="evidence" value="ECO:0007669"/>
    <property type="project" value="TreeGrafter"/>
</dbReference>
<dbReference type="GO" id="GO:0005884">
    <property type="term" value="C:actin filament"/>
    <property type="evidence" value="ECO:0007669"/>
    <property type="project" value="TreeGrafter"/>
</dbReference>
<evidence type="ECO:0000256" key="4">
    <source>
        <dbReference type="PROSITE-ProRule" id="PRU00192"/>
    </source>
</evidence>
<dbReference type="PANTHER" id="PTHR10829:SF23">
    <property type="entry name" value="CORTACTIN, ISOFORM A"/>
    <property type="match status" value="1"/>
</dbReference>
<evidence type="ECO:0000313" key="7">
    <source>
        <dbReference type="EMBL" id="KAK2719254.1"/>
    </source>
</evidence>
<dbReference type="PRINTS" id="PR00499">
    <property type="entry name" value="P67PHOX"/>
</dbReference>
<dbReference type="PROSITE" id="PS51090">
    <property type="entry name" value="CORTACTIN"/>
    <property type="match status" value="8"/>
</dbReference>
<feature type="region of interest" description="Disordered" evidence="5">
    <location>
        <begin position="47"/>
        <end position="67"/>
    </location>
</feature>
<feature type="non-terminal residue" evidence="7">
    <location>
        <position position="721"/>
    </location>
</feature>
<feature type="compositionally biased region" description="Basic and acidic residues" evidence="5">
    <location>
        <begin position="552"/>
        <end position="563"/>
    </location>
</feature>
<keyword evidence="3" id="KW-0677">Repeat</keyword>
<dbReference type="FunFam" id="2.30.30.40:FF:000398">
    <property type="entry name" value="Hematopoietic cell-specific Lyn substrate 1"/>
    <property type="match status" value="1"/>
</dbReference>
<evidence type="ECO:0000256" key="3">
    <source>
        <dbReference type="ARBA" id="ARBA00022737"/>
    </source>
</evidence>
<reference evidence="7" key="1">
    <citation type="submission" date="2023-07" db="EMBL/GenBank/DDBJ databases">
        <title>Chromosome-level genome assembly of Artemia franciscana.</title>
        <authorList>
            <person name="Jo E."/>
        </authorList>
    </citation>
    <scope>NUCLEOTIDE SEQUENCE</scope>
    <source>
        <tissue evidence="7">Whole body</tissue>
    </source>
</reference>
<keyword evidence="1 4" id="KW-0728">SH3 domain</keyword>
<sequence>QDLNFFSREMWKTKPAVIAPKPKLIAPAASQEDDDWETDADFVNDVSEQEQRWGSKTVEGSGRTVGSIDMNKLREEAQKEDQQLKKKILEEGPNASHGYGGKFGVETDRMDKSAVGHDYLQKLQKHASQKDYATGFGGKYGVQSDRVDKSALGWDHFEKVGKHESQKDYAKGFGGKFGVQSDRVDKSALGWDHVEKVDKHESQKDYAKGFGGKYGVQSDRVDKSALGWDHVEKVEKHESQKDYAKGFGGKFGIQSDRVDKSALSWDHVEKVEKHTSQKDYSQGFGGKFGVQQDRVDKSALGWDHVEKPDKHTSQKDYTQGFGGKFGVQSDRVDKSALGWEHIEKVSKHESQTDYSKGFGGKFGVQTDRVDKVAHSFDEDQGKIGTNYEKAKNTTPSSVKASSLRSRFENLAKESEDESRRRAEEEKRKREIKDKEDREKEVNKRNLEERKTGEEKAVTPAAEKTTTMADQTASLINSTNKPLVEEKIISVAEERKNNIAEEKYPVETPPIIVSREKEPRTENQITAAEKKQPSDLSNLTEMDSKTEWKAKLMESQRQMERNQTEIENQNSATQEHPVEIPRQELNQETYYEDVPEAKQNVYENQEFANYHRYDLSPIEEQVYEPVVPASNGAINSPLLEKVEAVEEYQQEGVDESEWDDSIPQTAVTAIALYDYQAAADDEISFDPDDVITNVDMIDEGWWRGECNGRYGLFPANYVQVQQ</sequence>
<dbReference type="InterPro" id="IPR003134">
    <property type="entry name" value="Hs1_Cortactin"/>
</dbReference>
<proteinExistence type="predicted"/>
<name>A0AA88I0V1_ARTSF</name>
<feature type="region of interest" description="Disordered" evidence="5">
    <location>
        <begin position="552"/>
        <end position="574"/>
    </location>
</feature>
<dbReference type="CDD" id="cd11959">
    <property type="entry name" value="SH3_Cortactin"/>
    <property type="match status" value="1"/>
</dbReference>
<dbReference type="PRINTS" id="PR00452">
    <property type="entry name" value="SH3DOMAIN"/>
</dbReference>
<dbReference type="GO" id="GO:0005886">
    <property type="term" value="C:plasma membrane"/>
    <property type="evidence" value="ECO:0007669"/>
    <property type="project" value="TreeGrafter"/>
</dbReference>
<keyword evidence="8" id="KW-1185">Reference proteome</keyword>
<evidence type="ECO:0000259" key="6">
    <source>
        <dbReference type="PROSITE" id="PS50002"/>
    </source>
</evidence>
<dbReference type="SUPFAM" id="SSF50044">
    <property type="entry name" value="SH3-domain"/>
    <property type="match status" value="1"/>
</dbReference>
<dbReference type="PROSITE" id="PS50002">
    <property type="entry name" value="SH3"/>
    <property type="match status" value="1"/>
</dbReference>
<evidence type="ECO:0000256" key="2">
    <source>
        <dbReference type="ARBA" id="ARBA00022553"/>
    </source>
</evidence>
<feature type="region of interest" description="Disordered" evidence="5">
    <location>
        <begin position="383"/>
        <end position="477"/>
    </location>
</feature>
<gene>
    <name evidence="7" type="ORF">QYM36_004914</name>
</gene>
<protein>
    <recommendedName>
        <fullName evidence="6">SH3 domain-containing protein</fullName>
    </recommendedName>
</protein>
<dbReference type="AlphaFoldDB" id="A0AA88I0V1"/>
<feature type="compositionally biased region" description="Polar residues" evidence="5">
    <location>
        <begin position="463"/>
        <end position="477"/>
    </location>
</feature>
<dbReference type="EMBL" id="JAVRJZ010000008">
    <property type="protein sequence ID" value="KAK2719254.1"/>
    <property type="molecule type" value="Genomic_DNA"/>
</dbReference>
<dbReference type="InterPro" id="IPR036028">
    <property type="entry name" value="SH3-like_dom_sf"/>
</dbReference>
<evidence type="ECO:0000256" key="1">
    <source>
        <dbReference type="ARBA" id="ARBA00022443"/>
    </source>
</evidence>
<evidence type="ECO:0000256" key="5">
    <source>
        <dbReference type="SAM" id="MobiDB-lite"/>
    </source>
</evidence>
<feature type="region of interest" description="Disordered" evidence="5">
    <location>
        <begin position="509"/>
        <end position="540"/>
    </location>
</feature>
<feature type="compositionally biased region" description="Basic and acidic residues" evidence="5">
    <location>
        <begin position="405"/>
        <end position="456"/>
    </location>
</feature>
<feature type="compositionally biased region" description="Polar residues" evidence="5">
    <location>
        <begin position="564"/>
        <end position="573"/>
    </location>
</feature>
<dbReference type="GO" id="GO:0051015">
    <property type="term" value="F:actin filament binding"/>
    <property type="evidence" value="ECO:0007669"/>
    <property type="project" value="TreeGrafter"/>
</dbReference>
<keyword evidence="2" id="KW-0597">Phosphoprotein</keyword>
<dbReference type="SMART" id="SM00326">
    <property type="entry name" value="SH3"/>
    <property type="match status" value="1"/>
</dbReference>
<dbReference type="Pfam" id="PF02218">
    <property type="entry name" value="HS1_rep"/>
    <property type="match status" value="8"/>
</dbReference>
<dbReference type="InterPro" id="IPR001452">
    <property type="entry name" value="SH3_domain"/>
</dbReference>
<feature type="compositionally biased region" description="Polar residues" evidence="5">
    <location>
        <begin position="392"/>
        <end position="404"/>
    </location>
</feature>
<comment type="caution">
    <text evidence="7">The sequence shown here is derived from an EMBL/GenBank/DDBJ whole genome shotgun (WGS) entry which is preliminary data.</text>
</comment>
<dbReference type="PANTHER" id="PTHR10829">
    <property type="entry name" value="CORTACTIN AND DREBRIN"/>
    <property type="match status" value="1"/>
</dbReference>
<dbReference type="Proteomes" id="UP001187531">
    <property type="component" value="Unassembled WGS sequence"/>
</dbReference>
<accession>A0AA88I0V1</accession>
<dbReference type="GO" id="GO:0016477">
    <property type="term" value="P:cell migration"/>
    <property type="evidence" value="ECO:0007669"/>
    <property type="project" value="TreeGrafter"/>
</dbReference>
<evidence type="ECO:0000313" key="8">
    <source>
        <dbReference type="Proteomes" id="UP001187531"/>
    </source>
</evidence>
<feature type="domain" description="SH3" evidence="6">
    <location>
        <begin position="663"/>
        <end position="721"/>
    </location>
</feature>
<dbReference type="InterPro" id="IPR035716">
    <property type="entry name" value="Cortactin_SH3"/>
</dbReference>
<dbReference type="Gene3D" id="2.30.30.40">
    <property type="entry name" value="SH3 Domains"/>
    <property type="match status" value="1"/>
</dbReference>